<dbReference type="Pfam" id="PF12189">
    <property type="entry name" value="VirE1"/>
    <property type="match status" value="1"/>
</dbReference>
<name>A0AA87QDU0_RHIRH</name>
<accession>A0AA87QDU0</accession>
<comment type="caution">
    <text evidence="1">The sequence shown here is derived from an EMBL/GenBank/DDBJ whole genome shotgun (WGS) entry which is preliminary data.</text>
</comment>
<dbReference type="InterPro" id="IPR024237">
    <property type="entry name" value="VirE1"/>
</dbReference>
<gene>
    <name evidence="1" type="primary">virE1</name>
    <name evidence="1" type="ORF">RRH01S_12_01130</name>
</gene>
<dbReference type="GO" id="GO:0006457">
    <property type="term" value="P:protein folding"/>
    <property type="evidence" value="ECO:0007669"/>
    <property type="project" value="InterPro"/>
</dbReference>
<dbReference type="AlphaFoldDB" id="A0AA87QDU0"/>
<organism evidence="1 2">
    <name type="scientific">Rhizobium rhizogenes NBRC 13257</name>
    <dbReference type="NCBI Taxonomy" id="1220581"/>
    <lineage>
        <taxon>Bacteria</taxon>
        <taxon>Pseudomonadati</taxon>
        <taxon>Pseudomonadota</taxon>
        <taxon>Alphaproteobacteria</taxon>
        <taxon>Hyphomicrobiales</taxon>
        <taxon>Rhizobiaceae</taxon>
        <taxon>Rhizobium/Agrobacterium group</taxon>
        <taxon>Rhizobium</taxon>
    </lineage>
</organism>
<evidence type="ECO:0000313" key="2">
    <source>
        <dbReference type="Proteomes" id="UP000026941"/>
    </source>
</evidence>
<dbReference type="RefSeq" id="WP_042474821.1">
    <property type="nucleotide sequence ID" value="NZ_BAYX01000012.1"/>
</dbReference>
<dbReference type="EMBL" id="BAYX01000012">
    <property type="protein sequence ID" value="GAJ95557.1"/>
    <property type="molecule type" value="Genomic_DNA"/>
</dbReference>
<dbReference type="Proteomes" id="UP000026941">
    <property type="component" value="Unassembled WGS sequence"/>
</dbReference>
<protein>
    <submittedName>
        <fullName evidence="1">Protein VirE1</fullName>
    </submittedName>
</protein>
<proteinExistence type="predicted"/>
<dbReference type="NCBIfam" id="NF010441">
    <property type="entry name" value="PRK13867.1"/>
    <property type="match status" value="1"/>
</dbReference>
<reference evidence="1 2" key="1">
    <citation type="submission" date="2014-05" db="EMBL/GenBank/DDBJ databases">
        <title>Whole genome shotgun sequence of Rhizobium rhizogenes NBRC 13257.</title>
        <authorList>
            <person name="Katano-Makiyama Y."/>
            <person name="Hosoyama A."/>
            <person name="Hashimoto M."/>
            <person name="Hosoyama Y."/>
            <person name="Noguchi M."/>
            <person name="Tsuchikane K."/>
            <person name="Kimura A."/>
            <person name="Ohji S."/>
            <person name="Ichikawa N."/>
            <person name="Yamazoe A."/>
            <person name="Fujita N."/>
        </authorList>
    </citation>
    <scope>NUCLEOTIDE SEQUENCE [LARGE SCALE GENOMIC DNA]</scope>
    <source>
        <strain evidence="1 2">NBRC 13257</strain>
    </source>
</reference>
<evidence type="ECO:0000313" key="1">
    <source>
        <dbReference type="EMBL" id="GAJ95557.1"/>
    </source>
</evidence>
<sequence>MAIIKLNANKNRPVLAVEEPQEIHTEELSNNHQPNGFTSLDLEMIELENFVLHCPLPEENLAG</sequence>